<dbReference type="GO" id="GO:0005886">
    <property type="term" value="C:plasma membrane"/>
    <property type="evidence" value="ECO:0007669"/>
    <property type="project" value="UniProtKB-SubCell"/>
</dbReference>
<dbReference type="InterPro" id="IPR037185">
    <property type="entry name" value="EmrE-like"/>
</dbReference>
<feature type="transmembrane region" description="Helical" evidence="8">
    <location>
        <begin position="241"/>
        <end position="258"/>
    </location>
</feature>
<sequence length="316" mass="33955">MKDATKGILAMVGACTIWGLSPLFYKMLAHVPPPEVLSHRTLWSVIFFAGVLAFQRRLGELGTAFRGRRQVGVIALAAAMISVNWFIFILSIQIGRATEASLGYYIFPLMTVLVGWMWFGERLGAAQWGAVALAAVAVLVLTIGLGVAPWISLVLATSFAIYGALKKGLALGPVVSVTCEILIFLPFWLILLGWYHATGQGHFGTGWLTSLLLILSGPLTAMPLILFSYAARRVRLSTVGVLQYINPTLQFFCAVLAFGEPFTLWHQIAFGLIWTAVAIFSAAALSQDRAARRASTAALGVSAQVTNAPSDGSAKP</sequence>
<protein>
    <submittedName>
        <fullName evidence="10">RarD protein</fullName>
    </submittedName>
</protein>
<evidence type="ECO:0000256" key="7">
    <source>
        <dbReference type="ARBA" id="ARBA00023136"/>
    </source>
</evidence>
<keyword evidence="5 8" id="KW-0812">Transmembrane</keyword>
<keyword evidence="6 8" id="KW-1133">Transmembrane helix</keyword>
<feature type="transmembrane region" description="Helical" evidence="8">
    <location>
        <begin position="102"/>
        <end position="119"/>
    </location>
</feature>
<dbReference type="AlphaFoldDB" id="A0A0X3TYV8"/>
<evidence type="ECO:0000256" key="5">
    <source>
        <dbReference type="ARBA" id="ARBA00022692"/>
    </source>
</evidence>
<dbReference type="NCBIfam" id="TIGR00688">
    <property type="entry name" value="rarD"/>
    <property type="match status" value="1"/>
</dbReference>
<feature type="transmembrane region" description="Helical" evidence="8">
    <location>
        <begin position="174"/>
        <end position="195"/>
    </location>
</feature>
<dbReference type="PANTHER" id="PTHR22911:SF137">
    <property type="entry name" value="SOLUTE CARRIER FAMILY 35 MEMBER G2-RELATED"/>
    <property type="match status" value="1"/>
</dbReference>
<feature type="transmembrane region" description="Helical" evidence="8">
    <location>
        <begin position="70"/>
        <end position="90"/>
    </location>
</feature>
<keyword evidence="11" id="KW-1185">Reference proteome</keyword>
<dbReference type="PANTHER" id="PTHR22911">
    <property type="entry name" value="ACYL-MALONYL CONDENSING ENZYME-RELATED"/>
    <property type="match status" value="1"/>
</dbReference>
<dbReference type="Pfam" id="PF00892">
    <property type="entry name" value="EamA"/>
    <property type="match status" value="1"/>
</dbReference>
<evidence type="ECO:0000256" key="6">
    <source>
        <dbReference type="ARBA" id="ARBA00022989"/>
    </source>
</evidence>
<comment type="caution">
    <text evidence="10">The sequence shown here is derived from an EMBL/GenBank/DDBJ whole genome shotgun (WGS) entry which is preliminary data.</text>
</comment>
<evidence type="ECO:0000259" key="9">
    <source>
        <dbReference type="Pfam" id="PF00892"/>
    </source>
</evidence>
<evidence type="ECO:0000256" key="2">
    <source>
        <dbReference type="ARBA" id="ARBA00007362"/>
    </source>
</evidence>
<evidence type="ECO:0000256" key="1">
    <source>
        <dbReference type="ARBA" id="ARBA00004651"/>
    </source>
</evidence>
<evidence type="ECO:0000256" key="8">
    <source>
        <dbReference type="SAM" id="Phobius"/>
    </source>
</evidence>
<comment type="subcellular location">
    <subcellularLocation>
        <location evidence="1">Cell membrane</location>
        <topology evidence="1">Multi-pass membrane protein</topology>
    </subcellularLocation>
</comment>
<organism evidence="10 11">
    <name type="scientific">Ruegeria marisrubri</name>
    <dbReference type="NCBI Taxonomy" id="1685379"/>
    <lineage>
        <taxon>Bacteria</taxon>
        <taxon>Pseudomonadati</taxon>
        <taxon>Pseudomonadota</taxon>
        <taxon>Alphaproteobacteria</taxon>
        <taxon>Rhodobacterales</taxon>
        <taxon>Roseobacteraceae</taxon>
        <taxon>Ruegeria</taxon>
    </lineage>
</organism>
<feature type="transmembrane region" description="Helical" evidence="8">
    <location>
        <begin position="6"/>
        <end position="25"/>
    </location>
</feature>
<evidence type="ECO:0000313" key="10">
    <source>
        <dbReference type="EMBL" id="KUJ80945.1"/>
    </source>
</evidence>
<dbReference type="InterPro" id="IPR004626">
    <property type="entry name" value="RarD"/>
</dbReference>
<feature type="transmembrane region" description="Helical" evidence="8">
    <location>
        <begin position="264"/>
        <end position="285"/>
    </location>
</feature>
<dbReference type="EMBL" id="LQBQ01000012">
    <property type="protein sequence ID" value="KUJ80945.1"/>
    <property type="molecule type" value="Genomic_DNA"/>
</dbReference>
<accession>A0A0X3TYV8</accession>
<dbReference type="InterPro" id="IPR000620">
    <property type="entry name" value="EamA_dom"/>
</dbReference>
<dbReference type="OrthoDB" id="369870at2"/>
<name>A0A0X3TYV8_9RHOB</name>
<dbReference type="Proteomes" id="UP000053791">
    <property type="component" value="Unassembled WGS sequence"/>
</dbReference>
<gene>
    <name evidence="10" type="ORF">AVO45_06535</name>
</gene>
<evidence type="ECO:0000256" key="3">
    <source>
        <dbReference type="ARBA" id="ARBA00022448"/>
    </source>
</evidence>
<feature type="domain" description="EamA" evidence="9">
    <location>
        <begin position="6"/>
        <end position="142"/>
    </location>
</feature>
<keyword evidence="4" id="KW-1003">Cell membrane</keyword>
<feature type="transmembrane region" description="Helical" evidence="8">
    <location>
        <begin position="207"/>
        <end position="229"/>
    </location>
</feature>
<keyword evidence="3" id="KW-0813">Transport</keyword>
<evidence type="ECO:0000313" key="11">
    <source>
        <dbReference type="Proteomes" id="UP000053791"/>
    </source>
</evidence>
<proteinExistence type="inferred from homology"/>
<reference evidence="10 11" key="1">
    <citation type="submission" date="2015-12" db="EMBL/GenBank/DDBJ databases">
        <authorList>
            <person name="Shamseldin A."/>
            <person name="Moawad H."/>
            <person name="Abd El-Rahim W.M."/>
            <person name="Sadowsky M.J."/>
        </authorList>
    </citation>
    <scope>NUCLEOTIDE SEQUENCE [LARGE SCALE GENOMIC DNA]</scope>
    <source>
        <strain evidence="10 11">ZGT118</strain>
    </source>
</reference>
<keyword evidence="7 8" id="KW-0472">Membrane</keyword>
<comment type="similarity">
    <text evidence="2">Belongs to the EamA transporter family.</text>
</comment>
<dbReference type="SUPFAM" id="SSF103481">
    <property type="entry name" value="Multidrug resistance efflux transporter EmrE"/>
    <property type="match status" value="2"/>
</dbReference>
<dbReference type="RefSeq" id="WP_068346720.1">
    <property type="nucleotide sequence ID" value="NZ_LQBQ01000012.1"/>
</dbReference>
<evidence type="ECO:0000256" key="4">
    <source>
        <dbReference type="ARBA" id="ARBA00022475"/>
    </source>
</evidence>
<feature type="transmembrane region" description="Helical" evidence="8">
    <location>
        <begin position="131"/>
        <end position="162"/>
    </location>
</feature>